<feature type="signal peptide" evidence="1">
    <location>
        <begin position="1"/>
        <end position="18"/>
    </location>
</feature>
<dbReference type="AlphaFoldDB" id="A0A1H8AS85"/>
<dbReference type="PANTHER" id="PTHR35271:SF1">
    <property type="entry name" value="ABC TRANSPORTER, SUBSTRATE-BINDING LIPOPROTEIN"/>
    <property type="match status" value="1"/>
</dbReference>
<keyword evidence="1" id="KW-0732">Signal</keyword>
<evidence type="ECO:0000256" key="1">
    <source>
        <dbReference type="SAM" id="SignalP"/>
    </source>
</evidence>
<dbReference type="InterPro" id="IPR028082">
    <property type="entry name" value="Peripla_BP_I"/>
</dbReference>
<dbReference type="PANTHER" id="PTHR35271">
    <property type="entry name" value="ABC TRANSPORTER, SUBSTRATE-BINDING LIPOPROTEIN-RELATED"/>
    <property type="match status" value="1"/>
</dbReference>
<sequence>MKKLLTVLLAASMVLSMAACGSTGNSSVASSAGSQSTAGESAPADKVYKIGIVQLIEHDALDAAYQGFVDAMKEAGYEDGKNLKIDYQNAQGEQANCVTIADKLVNDKNDLILAIATPAAQAVANKTKDIPILVTAVTDPADAKLVASNQAPGGNVSGTSDLNPIKEQMGLLKELVPNAKKVGILYSSSEANSLFQANLAKQELKALGLEGVDFTVSNSNEIQQVAQSMVGKVDAIYTPTDNIIASGMATVTMVANPAKLPVIGAEGALVEKGALATYGLSYYNLGKQTAAMAVKILAEGAKPADMPIEYLKETELLINKSTAEAIGIAIPQALADKAKMVETAGVK</sequence>
<organism evidence="2 3">
    <name type="scientific">Hydrogenoanaerobacterium saccharovorans</name>
    <dbReference type="NCBI Taxonomy" id="474960"/>
    <lineage>
        <taxon>Bacteria</taxon>
        <taxon>Bacillati</taxon>
        <taxon>Bacillota</taxon>
        <taxon>Clostridia</taxon>
        <taxon>Eubacteriales</taxon>
        <taxon>Oscillospiraceae</taxon>
        <taxon>Hydrogenoanaerobacterium</taxon>
    </lineage>
</organism>
<protein>
    <submittedName>
        <fullName evidence="2">Putative ABC transport system substrate-binding protein</fullName>
    </submittedName>
</protein>
<dbReference type="SUPFAM" id="SSF53822">
    <property type="entry name" value="Periplasmic binding protein-like I"/>
    <property type="match status" value="1"/>
</dbReference>
<feature type="chain" id="PRO_5039187961" evidence="1">
    <location>
        <begin position="19"/>
        <end position="347"/>
    </location>
</feature>
<dbReference type="RefSeq" id="WP_092753205.1">
    <property type="nucleotide sequence ID" value="NZ_FOCG01000001.1"/>
</dbReference>
<dbReference type="Gene3D" id="3.40.50.2300">
    <property type="match status" value="2"/>
</dbReference>
<dbReference type="Proteomes" id="UP000199158">
    <property type="component" value="Unassembled WGS sequence"/>
</dbReference>
<gene>
    <name evidence="2" type="ORF">SAMN05216180_1514</name>
</gene>
<evidence type="ECO:0000313" key="3">
    <source>
        <dbReference type="Proteomes" id="UP000199158"/>
    </source>
</evidence>
<dbReference type="STRING" id="474960.SAMN05216180_1514"/>
<dbReference type="CDD" id="cd06325">
    <property type="entry name" value="PBP1_ABC_unchar_transporter"/>
    <property type="match status" value="1"/>
</dbReference>
<proteinExistence type="predicted"/>
<evidence type="ECO:0000313" key="2">
    <source>
        <dbReference type="EMBL" id="SEM73582.1"/>
    </source>
</evidence>
<dbReference type="Pfam" id="PF04392">
    <property type="entry name" value="ABC_sub_bind"/>
    <property type="match status" value="1"/>
</dbReference>
<name>A0A1H8AS85_9FIRM</name>
<accession>A0A1H8AS85</accession>
<dbReference type="OrthoDB" id="9776955at2"/>
<dbReference type="PROSITE" id="PS51257">
    <property type="entry name" value="PROKAR_LIPOPROTEIN"/>
    <property type="match status" value="1"/>
</dbReference>
<keyword evidence="3" id="KW-1185">Reference proteome</keyword>
<dbReference type="InterPro" id="IPR007487">
    <property type="entry name" value="ABC_transpt-TYRBP-like"/>
</dbReference>
<dbReference type="EMBL" id="FOCG01000001">
    <property type="protein sequence ID" value="SEM73582.1"/>
    <property type="molecule type" value="Genomic_DNA"/>
</dbReference>
<reference evidence="2 3" key="1">
    <citation type="submission" date="2016-10" db="EMBL/GenBank/DDBJ databases">
        <authorList>
            <person name="de Groot N.N."/>
        </authorList>
    </citation>
    <scope>NUCLEOTIDE SEQUENCE [LARGE SCALE GENOMIC DNA]</scope>
    <source>
        <strain evidence="2 3">CGMCC 1.5070</strain>
    </source>
</reference>